<feature type="region of interest" description="Disordered" evidence="1">
    <location>
        <begin position="1"/>
        <end position="47"/>
    </location>
</feature>
<gene>
    <name evidence="2" type="ORF">N7496_006086</name>
</gene>
<dbReference type="Proteomes" id="UP001147782">
    <property type="component" value="Unassembled WGS sequence"/>
</dbReference>
<reference evidence="2" key="2">
    <citation type="journal article" date="2023" name="IMA Fungus">
        <title>Comparative genomic study of the Penicillium genus elucidates a diverse pangenome and 15 lateral gene transfer events.</title>
        <authorList>
            <person name="Petersen C."/>
            <person name="Sorensen T."/>
            <person name="Nielsen M.R."/>
            <person name="Sondergaard T.E."/>
            <person name="Sorensen J.L."/>
            <person name="Fitzpatrick D.A."/>
            <person name="Frisvad J.C."/>
            <person name="Nielsen K.L."/>
        </authorList>
    </citation>
    <scope>NUCLEOTIDE SEQUENCE</scope>
    <source>
        <strain evidence="2">IBT 29864</strain>
    </source>
</reference>
<reference evidence="2" key="1">
    <citation type="submission" date="2022-11" db="EMBL/GenBank/DDBJ databases">
        <authorList>
            <person name="Petersen C."/>
        </authorList>
    </citation>
    <scope>NUCLEOTIDE SEQUENCE</scope>
    <source>
        <strain evidence="2">IBT 29864</strain>
    </source>
</reference>
<dbReference type="AlphaFoldDB" id="A0A9W9S3L2"/>
<evidence type="ECO:0000256" key="1">
    <source>
        <dbReference type="SAM" id="MobiDB-lite"/>
    </source>
</evidence>
<comment type="caution">
    <text evidence="2">The sequence shown here is derived from an EMBL/GenBank/DDBJ whole genome shotgun (WGS) entry which is preliminary data.</text>
</comment>
<accession>A0A9W9S3L2</accession>
<dbReference type="EMBL" id="JAPZBS010000005">
    <property type="protein sequence ID" value="KAJ5369994.1"/>
    <property type="molecule type" value="Genomic_DNA"/>
</dbReference>
<sequence length="119" mass="12916">MTRKYLKHNTTSSTHPQAFGEANVSQPELRQSDFPSRNGGPGNVAAQANTDCVFTGPVLTQIEDGSEVLNGNVYDVQKPQPQGWNVMQGGFVKGNSKLVNGNMPKEAFLAYFCAKKKTP</sequence>
<proteinExistence type="predicted"/>
<dbReference type="OrthoDB" id="4462099at2759"/>
<evidence type="ECO:0000313" key="2">
    <source>
        <dbReference type="EMBL" id="KAJ5369994.1"/>
    </source>
</evidence>
<dbReference type="GeneID" id="81438194"/>
<name>A0A9W9S3L2_9EURO</name>
<protein>
    <submittedName>
        <fullName evidence="2">Uncharacterized protein</fullName>
    </submittedName>
</protein>
<feature type="compositionally biased region" description="Polar residues" evidence="1">
    <location>
        <begin position="23"/>
        <end position="35"/>
    </location>
</feature>
<organism evidence="2 3">
    <name type="scientific">Penicillium cataractarum</name>
    <dbReference type="NCBI Taxonomy" id="2100454"/>
    <lineage>
        <taxon>Eukaryota</taxon>
        <taxon>Fungi</taxon>
        <taxon>Dikarya</taxon>
        <taxon>Ascomycota</taxon>
        <taxon>Pezizomycotina</taxon>
        <taxon>Eurotiomycetes</taxon>
        <taxon>Eurotiomycetidae</taxon>
        <taxon>Eurotiales</taxon>
        <taxon>Aspergillaceae</taxon>
        <taxon>Penicillium</taxon>
    </lineage>
</organism>
<keyword evidence="3" id="KW-1185">Reference proteome</keyword>
<evidence type="ECO:0000313" key="3">
    <source>
        <dbReference type="Proteomes" id="UP001147782"/>
    </source>
</evidence>
<dbReference type="RefSeq" id="XP_056554428.1">
    <property type="nucleotide sequence ID" value="XM_056699015.1"/>
</dbReference>